<keyword evidence="8 11" id="KW-0067">ATP-binding</keyword>
<dbReference type="PROSITE" id="PS50011">
    <property type="entry name" value="PROTEIN_KINASE_DOM"/>
    <property type="match status" value="1"/>
</dbReference>
<comment type="catalytic activity">
    <reaction evidence="9">
        <text>L-threonyl-[protein] + ATP = O-phospho-L-threonyl-[protein] + ADP + H(+)</text>
        <dbReference type="Rhea" id="RHEA:46608"/>
        <dbReference type="Rhea" id="RHEA-COMP:11060"/>
        <dbReference type="Rhea" id="RHEA-COMP:11605"/>
        <dbReference type="ChEBI" id="CHEBI:15378"/>
        <dbReference type="ChEBI" id="CHEBI:30013"/>
        <dbReference type="ChEBI" id="CHEBI:30616"/>
        <dbReference type="ChEBI" id="CHEBI:61977"/>
        <dbReference type="ChEBI" id="CHEBI:456216"/>
        <dbReference type="EC" id="2.7.11.1"/>
    </reaction>
</comment>
<accession>A0A9Q1K1Q3</accession>
<dbReference type="PANTHER" id="PTHR43895:SF65">
    <property type="entry name" value="CBL-INTERACTING PROTEIN KINASE 21"/>
    <property type="match status" value="1"/>
</dbReference>
<dbReference type="OrthoDB" id="193931at2759"/>
<dbReference type="InterPro" id="IPR018451">
    <property type="entry name" value="NAF/FISL_domain"/>
</dbReference>
<dbReference type="InterPro" id="IPR011009">
    <property type="entry name" value="Kinase-like_dom_sf"/>
</dbReference>
<evidence type="ECO:0000256" key="12">
    <source>
        <dbReference type="RuleBase" id="RU000304"/>
    </source>
</evidence>
<feature type="domain" description="NAF" evidence="14">
    <location>
        <begin position="329"/>
        <end position="353"/>
    </location>
</feature>
<keyword evidence="16" id="KW-1185">Reference proteome</keyword>
<evidence type="ECO:0000256" key="9">
    <source>
        <dbReference type="ARBA" id="ARBA00047899"/>
    </source>
</evidence>
<dbReference type="PANTHER" id="PTHR43895">
    <property type="entry name" value="CALCIUM/CALMODULIN-DEPENDENT PROTEIN KINASE KINASE-RELATED"/>
    <property type="match status" value="1"/>
</dbReference>
<keyword evidence="7" id="KW-0418">Kinase</keyword>
<dbReference type="PROSITE" id="PS00107">
    <property type="entry name" value="PROTEIN_KINASE_ATP"/>
    <property type="match status" value="1"/>
</dbReference>
<dbReference type="EMBL" id="JAKOGI010000450">
    <property type="protein sequence ID" value="KAJ8434792.1"/>
    <property type="molecule type" value="Genomic_DNA"/>
</dbReference>
<name>A0A9Q1K1Q3_9CARY</name>
<protein>
    <recommendedName>
        <fullName evidence="3">non-specific serine/threonine protein kinase</fullName>
        <ecNumber evidence="3">2.7.11.1</ecNumber>
    </recommendedName>
</protein>
<dbReference type="InterPro" id="IPR008271">
    <property type="entry name" value="Ser/Thr_kinase_AS"/>
</dbReference>
<dbReference type="Gene3D" id="1.10.510.10">
    <property type="entry name" value="Transferase(Phosphotransferase) domain 1"/>
    <property type="match status" value="1"/>
</dbReference>
<dbReference type="GO" id="GO:0007165">
    <property type="term" value="P:signal transduction"/>
    <property type="evidence" value="ECO:0007669"/>
    <property type="project" value="InterPro"/>
</dbReference>
<organism evidence="15 16">
    <name type="scientific">Carnegiea gigantea</name>
    <dbReference type="NCBI Taxonomy" id="171969"/>
    <lineage>
        <taxon>Eukaryota</taxon>
        <taxon>Viridiplantae</taxon>
        <taxon>Streptophyta</taxon>
        <taxon>Embryophyta</taxon>
        <taxon>Tracheophyta</taxon>
        <taxon>Spermatophyta</taxon>
        <taxon>Magnoliopsida</taxon>
        <taxon>eudicotyledons</taxon>
        <taxon>Gunneridae</taxon>
        <taxon>Pentapetalae</taxon>
        <taxon>Caryophyllales</taxon>
        <taxon>Cactineae</taxon>
        <taxon>Cactaceae</taxon>
        <taxon>Cactoideae</taxon>
        <taxon>Echinocereeae</taxon>
        <taxon>Carnegiea</taxon>
    </lineage>
</organism>
<evidence type="ECO:0000256" key="6">
    <source>
        <dbReference type="ARBA" id="ARBA00022741"/>
    </source>
</evidence>
<dbReference type="CDD" id="cd12195">
    <property type="entry name" value="CIPK_C"/>
    <property type="match status" value="1"/>
</dbReference>
<dbReference type="Pfam" id="PF03822">
    <property type="entry name" value="NAF"/>
    <property type="match status" value="1"/>
</dbReference>
<evidence type="ECO:0000256" key="10">
    <source>
        <dbReference type="ARBA" id="ARBA00048679"/>
    </source>
</evidence>
<gene>
    <name evidence="15" type="ORF">Cgig2_033742</name>
</gene>
<comment type="cofactor">
    <cofactor evidence="1">
        <name>Mn(2+)</name>
        <dbReference type="ChEBI" id="CHEBI:29035"/>
    </cofactor>
</comment>
<evidence type="ECO:0000256" key="7">
    <source>
        <dbReference type="ARBA" id="ARBA00022777"/>
    </source>
</evidence>
<dbReference type="Proteomes" id="UP001153076">
    <property type="component" value="Unassembled WGS sequence"/>
</dbReference>
<dbReference type="InterPro" id="IPR000719">
    <property type="entry name" value="Prot_kinase_dom"/>
</dbReference>
<keyword evidence="5" id="KW-0808">Transferase</keyword>
<dbReference type="GO" id="GO:0004674">
    <property type="term" value="F:protein serine/threonine kinase activity"/>
    <property type="evidence" value="ECO:0007669"/>
    <property type="project" value="UniProtKB-KW"/>
</dbReference>
<dbReference type="SUPFAM" id="SSF56112">
    <property type="entry name" value="Protein kinase-like (PK-like)"/>
    <property type="match status" value="1"/>
</dbReference>
<dbReference type="FunFam" id="3.30.200.20:FF:000042">
    <property type="entry name" value="Aurora kinase A"/>
    <property type="match status" value="1"/>
</dbReference>
<evidence type="ECO:0000259" key="14">
    <source>
        <dbReference type="PROSITE" id="PS50816"/>
    </source>
</evidence>
<feature type="binding site" evidence="11">
    <location>
        <position position="48"/>
    </location>
    <ligand>
        <name>ATP</name>
        <dbReference type="ChEBI" id="CHEBI:30616"/>
    </ligand>
</feature>
<evidence type="ECO:0000313" key="16">
    <source>
        <dbReference type="Proteomes" id="UP001153076"/>
    </source>
</evidence>
<dbReference type="Gene3D" id="3.30.310.80">
    <property type="entry name" value="Kinase associated domain 1, KA1"/>
    <property type="match status" value="1"/>
</dbReference>
<dbReference type="InterPro" id="IPR017441">
    <property type="entry name" value="Protein_kinase_ATP_BS"/>
</dbReference>
<dbReference type="SMART" id="SM00220">
    <property type="entry name" value="S_TKc"/>
    <property type="match status" value="1"/>
</dbReference>
<dbReference type="GO" id="GO:0005524">
    <property type="term" value="F:ATP binding"/>
    <property type="evidence" value="ECO:0007669"/>
    <property type="project" value="UniProtKB-UniRule"/>
</dbReference>
<dbReference type="PROSITE" id="PS50816">
    <property type="entry name" value="NAF"/>
    <property type="match status" value="1"/>
</dbReference>
<keyword evidence="6 11" id="KW-0547">Nucleotide-binding</keyword>
<dbReference type="InterPro" id="IPR004041">
    <property type="entry name" value="NAF_dom"/>
</dbReference>
<dbReference type="EC" id="2.7.11.1" evidence="3"/>
<evidence type="ECO:0000259" key="13">
    <source>
        <dbReference type="PROSITE" id="PS50011"/>
    </source>
</evidence>
<sequence length="470" mass="52812">MVREVEEEREGRGMRLGKYELGRILGEGNFGKVKFAKNIETGQSFAVKILEKKKILNLKITDQIKREIATLKLLKHPNIVRLYEGYVMDEFGIIRLHIPYSKVLASKTKIYMVLEYVNGGELFDKIASRGKLPEKEGRRLFQQLIDGVSYCHDKGVFHRDLKLENILIDGKGNIKVSDFGLSALPQHFRSDGLLHTTCGSPNYVAPEILANRGYDGAAADVWSCGVILYVILTGYLPFDDRNLAVLYQKITRGDVQIPKWLSPGAQRMVKRILDPNPLTRATIPEIKADAWFREGYIPSNPNDDEDHVYVDEEAFPVDEVQSDGEKVAGFHTLTNAFQLIGMSSFLDLSGFFEQGDVSERKIRFTSNLSQVELLERIENIVTGMGYCVQKKNGRLKVVQMQKGQKSPLCVAAEVFEISPSLYVVELRKSFGDSSVYQQLCKRLSNDLGAKGSHDLLSQPLLSAEPVSNVC</sequence>
<reference evidence="15" key="1">
    <citation type="submission" date="2022-04" db="EMBL/GenBank/DDBJ databases">
        <title>Carnegiea gigantea Genome sequencing and assembly v2.</title>
        <authorList>
            <person name="Copetti D."/>
            <person name="Sanderson M.J."/>
            <person name="Burquez A."/>
            <person name="Wojciechowski M.F."/>
        </authorList>
    </citation>
    <scope>NUCLEOTIDE SEQUENCE</scope>
    <source>
        <strain evidence="15">SGP5-SGP5p</strain>
        <tissue evidence="15">Aerial part</tissue>
    </source>
</reference>
<dbReference type="Pfam" id="PF00069">
    <property type="entry name" value="Pkinase"/>
    <property type="match status" value="1"/>
</dbReference>
<keyword evidence="4 12" id="KW-0723">Serine/threonine-protein kinase</keyword>
<comment type="caution">
    <text evidence="15">The sequence shown here is derived from an EMBL/GenBank/DDBJ whole genome shotgun (WGS) entry which is preliminary data.</text>
</comment>
<comment type="similarity">
    <text evidence="2">Belongs to the protein kinase superfamily. CAMK Ser/Thr protein kinase family. SNF1 subfamily.</text>
</comment>
<dbReference type="FunFam" id="1.10.510.10:FF:000279">
    <property type="entry name" value="Non-specific serine/threonine protein kinase"/>
    <property type="match status" value="1"/>
</dbReference>
<dbReference type="FunFam" id="3.30.310.80:FF:000015">
    <property type="entry name" value="Non-specific serine/threonine protein kinase"/>
    <property type="match status" value="1"/>
</dbReference>
<evidence type="ECO:0000256" key="8">
    <source>
        <dbReference type="ARBA" id="ARBA00022840"/>
    </source>
</evidence>
<comment type="catalytic activity">
    <reaction evidence="10">
        <text>L-seryl-[protein] + ATP = O-phospho-L-seryl-[protein] + ADP + H(+)</text>
        <dbReference type="Rhea" id="RHEA:17989"/>
        <dbReference type="Rhea" id="RHEA-COMP:9863"/>
        <dbReference type="Rhea" id="RHEA-COMP:11604"/>
        <dbReference type="ChEBI" id="CHEBI:15378"/>
        <dbReference type="ChEBI" id="CHEBI:29999"/>
        <dbReference type="ChEBI" id="CHEBI:30616"/>
        <dbReference type="ChEBI" id="CHEBI:83421"/>
        <dbReference type="ChEBI" id="CHEBI:456216"/>
        <dbReference type="EC" id="2.7.11.1"/>
    </reaction>
</comment>
<evidence type="ECO:0000313" key="15">
    <source>
        <dbReference type="EMBL" id="KAJ8434792.1"/>
    </source>
</evidence>
<evidence type="ECO:0000256" key="5">
    <source>
        <dbReference type="ARBA" id="ARBA00022679"/>
    </source>
</evidence>
<dbReference type="PROSITE" id="PS00108">
    <property type="entry name" value="PROTEIN_KINASE_ST"/>
    <property type="match status" value="1"/>
</dbReference>
<evidence type="ECO:0000256" key="1">
    <source>
        <dbReference type="ARBA" id="ARBA00001936"/>
    </source>
</evidence>
<dbReference type="AlphaFoldDB" id="A0A9Q1K1Q3"/>
<evidence type="ECO:0000256" key="3">
    <source>
        <dbReference type="ARBA" id="ARBA00012513"/>
    </source>
</evidence>
<feature type="domain" description="Protein kinase" evidence="13">
    <location>
        <begin position="19"/>
        <end position="292"/>
    </location>
</feature>
<proteinExistence type="inferred from homology"/>
<evidence type="ECO:0000256" key="4">
    <source>
        <dbReference type="ARBA" id="ARBA00022527"/>
    </source>
</evidence>
<evidence type="ECO:0000256" key="11">
    <source>
        <dbReference type="PROSITE-ProRule" id="PRU10141"/>
    </source>
</evidence>
<evidence type="ECO:0000256" key="2">
    <source>
        <dbReference type="ARBA" id="ARBA00006234"/>
    </source>
</evidence>